<comment type="similarity">
    <text evidence="1">Belongs to the vitamin-B12 dependent methionine synthase family.</text>
</comment>
<feature type="domain" description="Hcy-binding" evidence="9">
    <location>
        <begin position="26"/>
        <end position="329"/>
    </location>
</feature>
<feature type="binding site" evidence="7">
    <location>
        <position position="314"/>
    </location>
    <ligand>
        <name>Zn(2+)</name>
        <dbReference type="ChEBI" id="CHEBI:29105"/>
    </ligand>
</feature>
<comment type="caution">
    <text evidence="10">The sequence shown here is derived from an EMBL/GenBank/DDBJ whole genome shotgun (WGS) entry which is preliminary data.</text>
</comment>
<dbReference type="InterPro" id="IPR036589">
    <property type="entry name" value="HCY_dom_sf"/>
</dbReference>
<keyword evidence="5 7" id="KW-0479">Metal-binding</keyword>
<feature type="region of interest" description="Disordered" evidence="8">
    <location>
        <begin position="332"/>
        <end position="395"/>
    </location>
</feature>
<feature type="compositionally biased region" description="Low complexity" evidence="8">
    <location>
        <begin position="382"/>
        <end position="395"/>
    </location>
</feature>
<dbReference type="GO" id="GO:0032259">
    <property type="term" value="P:methylation"/>
    <property type="evidence" value="ECO:0007669"/>
    <property type="project" value="UniProtKB-KW"/>
</dbReference>
<dbReference type="GO" id="GO:0008705">
    <property type="term" value="F:methionine synthase activity"/>
    <property type="evidence" value="ECO:0007669"/>
    <property type="project" value="TreeGrafter"/>
</dbReference>
<evidence type="ECO:0000256" key="3">
    <source>
        <dbReference type="ARBA" id="ARBA00022679"/>
    </source>
</evidence>
<dbReference type="PROSITE" id="PS50970">
    <property type="entry name" value="HCY"/>
    <property type="match status" value="1"/>
</dbReference>
<dbReference type="EMBL" id="BSUM01000001">
    <property type="protein sequence ID" value="GMA31937.1"/>
    <property type="molecule type" value="Genomic_DNA"/>
</dbReference>
<reference evidence="10" key="1">
    <citation type="journal article" date="2014" name="Int. J. Syst. Evol. Microbiol.">
        <title>Complete genome sequence of Corynebacterium casei LMG S-19264T (=DSM 44701T), isolated from a smear-ripened cheese.</title>
        <authorList>
            <consortium name="US DOE Joint Genome Institute (JGI-PGF)"/>
            <person name="Walter F."/>
            <person name="Albersmeier A."/>
            <person name="Kalinowski J."/>
            <person name="Ruckert C."/>
        </authorList>
    </citation>
    <scope>NUCLEOTIDE SEQUENCE</scope>
    <source>
        <strain evidence="10">NBRC 112290</strain>
    </source>
</reference>
<sequence length="454" mass="49002">MSAPVVPAPAPAFDLDISGVARPERSQALLDAMSERVVVADGAMGTMLQEHDPSLEDYQQLEGCNEILNVSRPDIIAAVHDAYYEVGVDAVETNTFGANWSNLSDYDIDDRITELAREGARIARDRAESWERRDGRVRWVLGSMGPGTKLPSLGHTTYTHLKDTFAQQAVGLIDGGADAFLVETSQDLLQTKAAINGCKQAIVERGVRLPIFVEVTVETTGTMLMGSEIGAALTALEPLGVDAIGLNCATGPAEMSEHLRQLSVRSRIPVICMPNAGLPVLGKNGAEYPLGPAELGAAHEQFVREFGLSLVGGCCGTTPEHLRAVVERVGSLAPARAPRSPRRVSRASTSTSRSTRTPPTSRSASARTRTGPRRSARRCWRGTGTSASRSPATRSASGRTCWTCAWTTWVATASRTSARSSRASRRHPRCRWLSTPRSRRCSRPASSWWAAARW</sequence>
<reference evidence="10" key="2">
    <citation type="submission" date="2023-02" db="EMBL/GenBank/DDBJ databases">
        <authorList>
            <person name="Sun Q."/>
            <person name="Mori K."/>
        </authorList>
    </citation>
    <scope>NUCLEOTIDE SEQUENCE</scope>
    <source>
        <strain evidence="10">NBRC 112290</strain>
    </source>
</reference>
<evidence type="ECO:0000256" key="5">
    <source>
        <dbReference type="ARBA" id="ARBA00022723"/>
    </source>
</evidence>
<dbReference type="SUPFAM" id="SSF82282">
    <property type="entry name" value="Homocysteine S-methyltransferase"/>
    <property type="match status" value="1"/>
</dbReference>
<keyword evidence="6" id="KW-0170">Cobalt</keyword>
<name>A0AA37XEW3_9MICO</name>
<dbReference type="GO" id="GO:0046653">
    <property type="term" value="P:tetrahydrofolate metabolic process"/>
    <property type="evidence" value="ECO:0007669"/>
    <property type="project" value="TreeGrafter"/>
</dbReference>
<feature type="binding site" evidence="7">
    <location>
        <position position="315"/>
    </location>
    <ligand>
        <name>Zn(2+)</name>
        <dbReference type="ChEBI" id="CHEBI:29105"/>
    </ligand>
</feature>
<dbReference type="GO" id="GO:0005829">
    <property type="term" value="C:cytosol"/>
    <property type="evidence" value="ECO:0007669"/>
    <property type="project" value="TreeGrafter"/>
</dbReference>
<evidence type="ECO:0000256" key="1">
    <source>
        <dbReference type="ARBA" id="ARBA00010398"/>
    </source>
</evidence>
<keyword evidence="11" id="KW-1185">Reference proteome</keyword>
<gene>
    <name evidence="10" type="ORF">GCM10025875_19290</name>
</gene>
<keyword evidence="2 7" id="KW-0489">Methyltransferase</keyword>
<dbReference type="PANTHER" id="PTHR45833">
    <property type="entry name" value="METHIONINE SYNTHASE"/>
    <property type="match status" value="1"/>
</dbReference>
<proteinExistence type="inferred from homology"/>
<organism evidence="10 11">
    <name type="scientific">Litorihabitans aurantiacus</name>
    <dbReference type="NCBI Taxonomy" id="1930061"/>
    <lineage>
        <taxon>Bacteria</taxon>
        <taxon>Bacillati</taxon>
        <taxon>Actinomycetota</taxon>
        <taxon>Actinomycetes</taxon>
        <taxon>Micrococcales</taxon>
        <taxon>Beutenbergiaceae</taxon>
        <taxon>Litorihabitans</taxon>
    </lineage>
</organism>
<keyword evidence="7" id="KW-0862">Zinc</keyword>
<dbReference type="AlphaFoldDB" id="A0AA37XEW3"/>
<dbReference type="Proteomes" id="UP001157161">
    <property type="component" value="Unassembled WGS sequence"/>
</dbReference>
<evidence type="ECO:0000313" key="11">
    <source>
        <dbReference type="Proteomes" id="UP001157161"/>
    </source>
</evidence>
<evidence type="ECO:0000256" key="2">
    <source>
        <dbReference type="ARBA" id="ARBA00022603"/>
    </source>
</evidence>
<keyword evidence="4" id="KW-0949">S-adenosyl-L-methionine</keyword>
<feature type="binding site" evidence="7">
    <location>
        <position position="248"/>
    </location>
    <ligand>
        <name>Zn(2+)</name>
        <dbReference type="ChEBI" id="CHEBI:29105"/>
    </ligand>
</feature>
<dbReference type="PANTHER" id="PTHR45833:SF1">
    <property type="entry name" value="METHIONINE SYNTHASE"/>
    <property type="match status" value="1"/>
</dbReference>
<comment type="cofactor">
    <cofactor evidence="7">
        <name>Zn(2+)</name>
        <dbReference type="ChEBI" id="CHEBI:29105"/>
    </cofactor>
</comment>
<feature type="compositionally biased region" description="Basic residues" evidence="8">
    <location>
        <begin position="370"/>
        <end position="380"/>
    </location>
</feature>
<dbReference type="Pfam" id="PF02574">
    <property type="entry name" value="S-methyl_trans"/>
    <property type="match status" value="1"/>
</dbReference>
<evidence type="ECO:0000256" key="4">
    <source>
        <dbReference type="ARBA" id="ARBA00022691"/>
    </source>
</evidence>
<dbReference type="InterPro" id="IPR003726">
    <property type="entry name" value="HCY_dom"/>
</dbReference>
<evidence type="ECO:0000256" key="7">
    <source>
        <dbReference type="PROSITE-ProRule" id="PRU00333"/>
    </source>
</evidence>
<dbReference type="GO" id="GO:0046872">
    <property type="term" value="F:metal ion binding"/>
    <property type="evidence" value="ECO:0007669"/>
    <property type="project" value="UniProtKB-KW"/>
</dbReference>
<accession>A0AA37XEW3</accession>
<dbReference type="Gene3D" id="3.20.20.330">
    <property type="entry name" value="Homocysteine-binding-like domain"/>
    <property type="match status" value="1"/>
</dbReference>
<dbReference type="InterPro" id="IPR050554">
    <property type="entry name" value="Met_Synthase/Corrinoid"/>
</dbReference>
<dbReference type="GO" id="GO:0050667">
    <property type="term" value="P:homocysteine metabolic process"/>
    <property type="evidence" value="ECO:0007669"/>
    <property type="project" value="TreeGrafter"/>
</dbReference>
<evidence type="ECO:0000313" key="10">
    <source>
        <dbReference type="EMBL" id="GMA31937.1"/>
    </source>
</evidence>
<evidence type="ECO:0000259" key="9">
    <source>
        <dbReference type="PROSITE" id="PS50970"/>
    </source>
</evidence>
<dbReference type="FunFam" id="3.20.20.330:FF:000006">
    <property type="entry name" value="Methionine synthase"/>
    <property type="match status" value="1"/>
</dbReference>
<protein>
    <recommendedName>
        <fullName evidence="9">Hcy-binding domain-containing protein</fullName>
    </recommendedName>
</protein>
<evidence type="ECO:0000256" key="8">
    <source>
        <dbReference type="SAM" id="MobiDB-lite"/>
    </source>
</evidence>
<feature type="compositionally biased region" description="Low complexity" evidence="8">
    <location>
        <begin position="346"/>
        <end position="369"/>
    </location>
</feature>
<keyword evidence="3 7" id="KW-0808">Transferase</keyword>
<evidence type="ECO:0000256" key="6">
    <source>
        <dbReference type="ARBA" id="ARBA00023285"/>
    </source>
</evidence>